<geneLocation type="mitochondrion" evidence="2"/>
<dbReference type="InterPro" id="IPR043502">
    <property type="entry name" value="DNA/RNA_pol_sf"/>
</dbReference>
<organism evidence="2">
    <name type="scientific">Picea glauca</name>
    <name type="common">White spruce</name>
    <name type="synonym">Pinus glauca</name>
    <dbReference type="NCBI Taxonomy" id="3330"/>
    <lineage>
        <taxon>Eukaryota</taxon>
        <taxon>Viridiplantae</taxon>
        <taxon>Streptophyta</taxon>
        <taxon>Embryophyta</taxon>
        <taxon>Tracheophyta</taxon>
        <taxon>Spermatophyta</taxon>
        <taxon>Pinopsida</taxon>
        <taxon>Pinidae</taxon>
        <taxon>Conifers I</taxon>
        <taxon>Pinales</taxon>
        <taxon>Pinaceae</taxon>
        <taxon>Picea</taxon>
    </lineage>
</organism>
<dbReference type="AlphaFoldDB" id="A0A101LVZ5"/>
<reference evidence="2" key="1">
    <citation type="journal article" date="2015" name="Genome Biol. Evol.">
        <title>Organellar Genomes of White Spruce (Picea glauca): Assembly and Annotation.</title>
        <authorList>
            <person name="Jackman S.D."/>
            <person name="Warren R.L."/>
            <person name="Gibb E.A."/>
            <person name="Vandervalk B.P."/>
            <person name="Mohamadi H."/>
            <person name="Chu J."/>
            <person name="Raymond A."/>
            <person name="Pleasance S."/>
            <person name="Coope R."/>
            <person name="Wildung M.R."/>
            <person name="Ritland C.E."/>
            <person name="Bousquet J."/>
            <person name="Jones S.J."/>
            <person name="Bohlmann J."/>
            <person name="Birol I."/>
        </authorList>
    </citation>
    <scope>NUCLEOTIDE SEQUENCE [LARGE SCALE GENOMIC DNA]</scope>
    <source>
        <tissue evidence="2">Flushing bud</tissue>
    </source>
</reference>
<dbReference type="Pfam" id="PF00078">
    <property type="entry name" value="RVT_1"/>
    <property type="match status" value="1"/>
</dbReference>
<dbReference type="EMBL" id="LKAM01000012">
    <property type="protein sequence ID" value="KUM46359.1"/>
    <property type="molecule type" value="Genomic_DNA"/>
</dbReference>
<dbReference type="PANTHER" id="PTHR24559:SF450">
    <property type="entry name" value="RNA-DIRECTED DNA POLYMERASE HOMOLOG"/>
    <property type="match status" value="1"/>
</dbReference>
<accession>A0A101LVZ5</accession>
<protein>
    <recommendedName>
        <fullName evidence="1">Reverse transcriptase domain-containing protein</fullName>
    </recommendedName>
</protein>
<evidence type="ECO:0000313" key="2">
    <source>
        <dbReference type="EMBL" id="KUM46359.1"/>
    </source>
</evidence>
<dbReference type="Gene3D" id="3.10.10.10">
    <property type="entry name" value="HIV Type 1 Reverse Transcriptase, subunit A, domain 1"/>
    <property type="match status" value="1"/>
</dbReference>
<proteinExistence type="predicted"/>
<keyword evidence="2" id="KW-0496">Mitochondrion</keyword>
<sequence>MLDAGIIWPSKSSFSAPVVLVRKKDSSWRMCVDYRELNKVTLKAKLTIPVIEDLLDELHGAVFFTKLDLRSGYHQIRVRDKVKEGKNGW</sequence>
<dbReference type="InterPro" id="IPR000477">
    <property type="entry name" value="RT_dom"/>
</dbReference>
<dbReference type="PANTHER" id="PTHR24559">
    <property type="entry name" value="TRANSPOSON TY3-I GAG-POL POLYPROTEIN"/>
    <property type="match status" value="1"/>
</dbReference>
<dbReference type="InterPro" id="IPR053134">
    <property type="entry name" value="RNA-dir_DNA_polymerase"/>
</dbReference>
<feature type="domain" description="Reverse transcriptase" evidence="1">
    <location>
        <begin position="21"/>
        <end position="83"/>
    </location>
</feature>
<name>A0A101LVZ5_PICGL</name>
<comment type="caution">
    <text evidence="2">The sequence shown here is derived from an EMBL/GenBank/DDBJ whole genome shotgun (WGS) entry which is preliminary data.</text>
</comment>
<dbReference type="SUPFAM" id="SSF56672">
    <property type="entry name" value="DNA/RNA polymerases"/>
    <property type="match status" value="1"/>
</dbReference>
<gene>
    <name evidence="2" type="ORF">ABT39_MTgene1865</name>
</gene>
<dbReference type="CDD" id="cd01647">
    <property type="entry name" value="RT_LTR"/>
    <property type="match status" value="1"/>
</dbReference>
<evidence type="ECO:0000259" key="1">
    <source>
        <dbReference type="Pfam" id="PF00078"/>
    </source>
</evidence>